<feature type="domain" description="Chorismate mutase" evidence="4">
    <location>
        <begin position="4"/>
        <end position="95"/>
    </location>
</feature>
<dbReference type="PROSITE" id="PS51168">
    <property type="entry name" value="CHORISMATE_MUT_2"/>
    <property type="match status" value="1"/>
</dbReference>
<accession>A0ABN4XC28</accession>
<dbReference type="InterPro" id="IPR002701">
    <property type="entry name" value="CM_II_prokaryot"/>
</dbReference>
<evidence type="ECO:0000259" key="4">
    <source>
        <dbReference type="PROSITE" id="PS51168"/>
    </source>
</evidence>
<evidence type="ECO:0000256" key="2">
    <source>
        <dbReference type="ARBA" id="ARBA00023235"/>
    </source>
</evidence>
<gene>
    <name evidence="5" type="ORF">BMG03_03525</name>
</gene>
<keyword evidence="6" id="KW-1185">Reference proteome</keyword>
<evidence type="ECO:0000313" key="5">
    <source>
        <dbReference type="EMBL" id="AQS46968.1"/>
    </source>
</evidence>
<proteinExistence type="predicted"/>
<dbReference type="InterPro" id="IPR051331">
    <property type="entry name" value="Chorismate_mutase-related"/>
</dbReference>
<dbReference type="Pfam" id="PF01817">
    <property type="entry name" value="CM_2"/>
    <property type="match status" value="1"/>
</dbReference>
<dbReference type="InterPro" id="IPR036979">
    <property type="entry name" value="CM_dom_sf"/>
</dbReference>
<dbReference type="SUPFAM" id="SSF48600">
    <property type="entry name" value="Chorismate mutase II"/>
    <property type="match status" value="1"/>
</dbReference>
<protein>
    <recommendedName>
        <fullName evidence="1">chorismate mutase</fullName>
        <ecNumber evidence="1">5.4.99.5</ecNumber>
    </recommendedName>
</protein>
<dbReference type="PANTHER" id="PTHR38041">
    <property type="entry name" value="CHORISMATE MUTASE"/>
    <property type="match status" value="1"/>
</dbReference>
<dbReference type="EMBL" id="CP019437">
    <property type="protein sequence ID" value="AQS46968.1"/>
    <property type="molecule type" value="Genomic_DNA"/>
</dbReference>
<name>A0ABN4XC28_9RHOB</name>
<dbReference type="PANTHER" id="PTHR38041:SF1">
    <property type="entry name" value="CHORISMATE MUTASE"/>
    <property type="match status" value="1"/>
</dbReference>
<evidence type="ECO:0000256" key="1">
    <source>
        <dbReference type="ARBA" id="ARBA00012404"/>
    </source>
</evidence>
<keyword evidence="2" id="KW-0413">Isomerase</keyword>
<dbReference type="RefSeq" id="WP_075775885.1">
    <property type="nucleotide sequence ID" value="NZ_CP019437.1"/>
</dbReference>
<organism evidence="5 6">
    <name type="scientific">Thioclava nitratireducens</name>
    <dbReference type="NCBI Taxonomy" id="1915078"/>
    <lineage>
        <taxon>Bacteria</taxon>
        <taxon>Pseudomonadati</taxon>
        <taxon>Pseudomonadota</taxon>
        <taxon>Alphaproteobacteria</taxon>
        <taxon>Rhodobacterales</taxon>
        <taxon>Paracoccaceae</taxon>
        <taxon>Thioclava</taxon>
    </lineage>
</organism>
<evidence type="ECO:0000313" key="6">
    <source>
        <dbReference type="Proteomes" id="UP000185622"/>
    </source>
</evidence>
<feature type="coiled-coil region" evidence="3">
    <location>
        <begin position="10"/>
        <end position="44"/>
    </location>
</feature>
<evidence type="ECO:0000256" key="3">
    <source>
        <dbReference type="SAM" id="Coils"/>
    </source>
</evidence>
<reference evidence="5 6" key="1">
    <citation type="submission" date="2017-01" db="EMBL/GenBank/DDBJ databases">
        <title>The complete genome sequence of a sulfur-oxidizing marine bacterium Thioclava sp. 25B10_4T.</title>
        <authorList>
            <person name="Liu Y."/>
            <person name="Lai Q."/>
            <person name="Shao Z."/>
        </authorList>
    </citation>
    <scope>NUCLEOTIDE SEQUENCE [LARGE SCALE GENOMIC DNA]</scope>
    <source>
        <strain evidence="5 6">25B10_4</strain>
    </source>
</reference>
<dbReference type="Gene3D" id="1.20.59.10">
    <property type="entry name" value="Chorismate mutase"/>
    <property type="match status" value="1"/>
</dbReference>
<dbReference type="InterPro" id="IPR036263">
    <property type="entry name" value="Chorismate_II_sf"/>
</dbReference>
<sequence>MKTPSELHSMEELRVAIDALDRELVEMLAARTRLIARAAELKQENGWPARIPDRVEDVVSKVRAAAEPAGLDPDLADRLWREMIEHFIGQEEQVLGKGDPDERHDH</sequence>
<dbReference type="Proteomes" id="UP000185622">
    <property type="component" value="Chromosome"/>
</dbReference>
<dbReference type="SMART" id="SM00830">
    <property type="entry name" value="CM_2"/>
    <property type="match status" value="1"/>
</dbReference>
<dbReference type="EC" id="5.4.99.5" evidence="1"/>
<keyword evidence="3" id="KW-0175">Coiled coil</keyword>